<keyword evidence="2" id="KW-1185">Reference proteome</keyword>
<evidence type="ECO:0008006" key="3">
    <source>
        <dbReference type="Google" id="ProtNLM"/>
    </source>
</evidence>
<reference evidence="1 2" key="1">
    <citation type="submission" date="2019-05" db="EMBL/GenBank/DDBJ databases">
        <title>Flagellimonas sp. AsT0115, sp. nov., isolated from a marine red algae, Asparagopsis taxiformis.</title>
        <authorList>
            <person name="Kim J."/>
            <person name="Jeong S.E."/>
            <person name="Jeon C.O."/>
        </authorList>
    </citation>
    <scope>NUCLEOTIDE SEQUENCE [LARGE SCALE GENOMIC DNA]</scope>
    <source>
        <strain evidence="1 2">AsT0115</strain>
    </source>
</reference>
<accession>A0ABY2WPI6</accession>
<gene>
    <name evidence="1" type="ORF">FGG15_03660</name>
</gene>
<dbReference type="EMBL" id="VCNI01000001">
    <property type="protein sequence ID" value="TMU56650.1"/>
    <property type="molecule type" value="Genomic_DNA"/>
</dbReference>
<sequence>MVFFTKSAIWLSFLLLSTVLFGQKGMGDAKGLSQLDSLPNLSVIEGVIKSVSTGPCELSTGNSASGTHIWVLSNDELYNVHLGPTARIKNFVRKKTGQPLTATVFRTRKLPKNHYIAQKIKINGSELVLRDGYLKPFWANKKCRAIWK</sequence>
<proteinExistence type="predicted"/>
<name>A0ABY2WPI6_9FLAO</name>
<dbReference type="Proteomes" id="UP000751614">
    <property type="component" value="Unassembled WGS sequence"/>
</dbReference>
<evidence type="ECO:0000313" key="2">
    <source>
        <dbReference type="Proteomes" id="UP000751614"/>
    </source>
</evidence>
<organism evidence="1 2">
    <name type="scientific">Flagellimonas algicola</name>
    <dbReference type="NCBI Taxonomy" id="2583815"/>
    <lineage>
        <taxon>Bacteria</taxon>
        <taxon>Pseudomonadati</taxon>
        <taxon>Bacteroidota</taxon>
        <taxon>Flavobacteriia</taxon>
        <taxon>Flavobacteriales</taxon>
        <taxon>Flavobacteriaceae</taxon>
        <taxon>Flagellimonas</taxon>
    </lineage>
</organism>
<protein>
    <recommendedName>
        <fullName evidence="3">SH3 domain-containing protein</fullName>
    </recommendedName>
</protein>
<dbReference type="RefSeq" id="WP_138833322.1">
    <property type="nucleotide sequence ID" value="NZ_VCNI01000001.1"/>
</dbReference>
<comment type="caution">
    <text evidence="1">The sequence shown here is derived from an EMBL/GenBank/DDBJ whole genome shotgun (WGS) entry which is preliminary data.</text>
</comment>
<evidence type="ECO:0000313" key="1">
    <source>
        <dbReference type="EMBL" id="TMU56650.1"/>
    </source>
</evidence>